<keyword evidence="2" id="KW-1185">Reference proteome</keyword>
<proteinExistence type="predicted"/>
<reference evidence="2" key="1">
    <citation type="submission" date="2017-03" db="EMBL/GenBank/DDBJ databases">
        <authorList>
            <person name="Rodrigo-Torres L."/>
            <person name="Arahal R.D."/>
            <person name="Lucena T."/>
        </authorList>
    </citation>
    <scope>NUCLEOTIDE SEQUENCE [LARGE SCALE GENOMIC DNA]</scope>
    <source>
        <strain evidence="2">CECT 8370</strain>
    </source>
</reference>
<dbReference type="Proteomes" id="UP000194012">
    <property type="component" value="Unassembled WGS sequence"/>
</dbReference>
<accession>A0A1X6YNZ4</accession>
<sequence>MPISRDLFLSLLATDAYNRGYKSGLADHVTHRP</sequence>
<evidence type="ECO:0000313" key="1">
    <source>
        <dbReference type="EMBL" id="SLN26487.1"/>
    </source>
</evidence>
<gene>
    <name evidence="1" type="ORF">ROG8370_00976</name>
</gene>
<evidence type="ECO:0000313" key="2">
    <source>
        <dbReference type="Proteomes" id="UP000194012"/>
    </source>
</evidence>
<dbReference type="EMBL" id="FWFJ01000006">
    <property type="protein sequence ID" value="SLN26487.1"/>
    <property type="molecule type" value="Genomic_DNA"/>
</dbReference>
<organism evidence="1 2">
    <name type="scientific">Roseovarius gaetbuli</name>
    <dbReference type="NCBI Taxonomy" id="1356575"/>
    <lineage>
        <taxon>Bacteria</taxon>
        <taxon>Pseudomonadati</taxon>
        <taxon>Pseudomonadota</taxon>
        <taxon>Alphaproteobacteria</taxon>
        <taxon>Rhodobacterales</taxon>
        <taxon>Roseobacteraceae</taxon>
        <taxon>Roseovarius</taxon>
    </lineage>
</organism>
<dbReference type="AlphaFoldDB" id="A0A1X6YNZ4"/>
<name>A0A1X6YNZ4_9RHOB</name>
<protein>
    <submittedName>
        <fullName evidence="1">Uncharacterized protein</fullName>
    </submittedName>
</protein>